<keyword evidence="3" id="KW-1185">Reference proteome</keyword>
<feature type="region of interest" description="Disordered" evidence="1">
    <location>
        <begin position="76"/>
        <end position="182"/>
    </location>
</feature>
<evidence type="ECO:0000313" key="2">
    <source>
        <dbReference type="EMBL" id="RYN87176.1"/>
    </source>
</evidence>
<organism evidence="2 3">
    <name type="scientific">Alternaria tenuissima</name>
    <dbReference type="NCBI Taxonomy" id="119927"/>
    <lineage>
        <taxon>Eukaryota</taxon>
        <taxon>Fungi</taxon>
        <taxon>Dikarya</taxon>
        <taxon>Ascomycota</taxon>
        <taxon>Pezizomycotina</taxon>
        <taxon>Dothideomycetes</taxon>
        <taxon>Pleosporomycetidae</taxon>
        <taxon>Pleosporales</taxon>
        <taxon>Pleosporineae</taxon>
        <taxon>Pleosporaceae</taxon>
        <taxon>Alternaria</taxon>
        <taxon>Alternaria sect. Alternaria</taxon>
        <taxon>Alternaria alternata complex</taxon>
    </lineage>
</organism>
<accession>A0ABY0FQR5</accession>
<gene>
    <name evidence="2" type="ORF">AA0119_g12608</name>
</gene>
<evidence type="ECO:0000313" key="3">
    <source>
        <dbReference type="Proteomes" id="UP000293195"/>
    </source>
</evidence>
<dbReference type="EMBL" id="PDXF01000127">
    <property type="protein sequence ID" value="RYN87176.1"/>
    <property type="molecule type" value="Genomic_DNA"/>
</dbReference>
<sequence length="203" mass="23115">MAVQCPNFSFTKPRRLPRRRIRPSKAAFRAAVAHLDFINRRAGKFLVPATVELLDDEKISPEDEYRMVNDAAQKALGMKSDSTTRDRIERRKTGKSKAMSEITPRQRRVVADSDDEEDDTLSARSSPSNEKTGKRKRFVIPPHGNTKRQKDGFLSNADIDNGQKVRKPKRPRQDLNAELDDLGINMEGWTASGDASRILRRRK</sequence>
<comment type="caution">
    <text evidence="2">The sequence shown here is derived from an EMBL/GenBank/DDBJ whole genome shotgun (WGS) entry which is preliminary data.</text>
</comment>
<evidence type="ECO:0000256" key="1">
    <source>
        <dbReference type="SAM" id="MobiDB-lite"/>
    </source>
</evidence>
<feature type="compositionally biased region" description="Basic and acidic residues" evidence="1">
    <location>
        <begin position="82"/>
        <end position="91"/>
    </location>
</feature>
<proteinExistence type="predicted"/>
<name>A0ABY0FQR5_9PLEO</name>
<reference evidence="3" key="1">
    <citation type="journal article" date="2019" name="bioRxiv">
        <title>Genomics, evolutionary history and diagnostics of the Alternaria alternata species group including apple and Asian pear pathotypes.</title>
        <authorList>
            <person name="Armitage A.D."/>
            <person name="Cockerton H.M."/>
            <person name="Sreenivasaprasad S."/>
            <person name="Woodhall J.W."/>
            <person name="Lane C.R."/>
            <person name="Harrison R.J."/>
            <person name="Clarkson J.P."/>
        </authorList>
    </citation>
    <scope>NUCLEOTIDE SEQUENCE [LARGE SCALE GENOMIC DNA]</scope>
    <source>
        <strain evidence="3">FERA 635</strain>
    </source>
</reference>
<protein>
    <submittedName>
        <fullName evidence="2">Uncharacterized protein</fullName>
    </submittedName>
</protein>
<dbReference type="Proteomes" id="UP000293195">
    <property type="component" value="Unassembled WGS sequence"/>
</dbReference>